<feature type="chain" id="PRO_5047095305" evidence="2">
    <location>
        <begin position="34"/>
        <end position="853"/>
    </location>
</feature>
<evidence type="ECO:0000256" key="2">
    <source>
        <dbReference type="SAM" id="SignalP"/>
    </source>
</evidence>
<protein>
    <submittedName>
        <fullName evidence="3">FG-GAP-like repeat-containing protein</fullName>
    </submittedName>
</protein>
<keyword evidence="1 2" id="KW-0732">Signal</keyword>
<dbReference type="InterPro" id="IPR024038">
    <property type="entry name" value="MYXO-CTERM"/>
</dbReference>
<dbReference type="InterPro" id="IPR013517">
    <property type="entry name" value="FG-GAP"/>
</dbReference>
<dbReference type="SUPFAM" id="SSF69318">
    <property type="entry name" value="Integrin alpha N-terminal domain"/>
    <property type="match status" value="1"/>
</dbReference>
<name>A0ABS7U2B9_9BACT</name>
<dbReference type="PANTHER" id="PTHR44103">
    <property type="entry name" value="PROPROTEIN CONVERTASE P"/>
    <property type="match status" value="1"/>
</dbReference>
<dbReference type="EMBL" id="JAIRAU010000048">
    <property type="protein sequence ID" value="MBZ5714591.1"/>
    <property type="molecule type" value="Genomic_DNA"/>
</dbReference>
<dbReference type="Gene3D" id="2.130.10.130">
    <property type="entry name" value="Integrin alpha, N-terminal"/>
    <property type="match status" value="2"/>
</dbReference>
<gene>
    <name evidence="3" type="ORF">K7C98_35610</name>
</gene>
<sequence>MLFVRLPQSQPLSRSLKVVTALSAALLPSVAGASPWQVDNNVQLPDSGYVSQKVELVDVNNDGFVDIVFANSSGTDTGSIANAQRNQLLINMGGTGFTEQGGVFEDPDNAYVIKAGDLDSDGDADLVVGVNYQGQSYVLINEGGGDFTRQDISFSTNKSIGDLELGDVDGDGNLDIVATDWGNSQPFGDPVDQGQPLQLWLGNGDGTFENGNPQLPMGMETWAAYSFDIELVDVDNDYALDVLVSSRGVGFGFGLKNDGSGIFSKLTIPALEANIAKQVNVSFTPSDFNGDGYIDLITLQDGVGQGGNCIEVMGVQYCAKRNALLLNNGMGNYPSDPGTFWPIANNPAKLDFDAATLDFNNDGRPDFVATGLRLAQNDKNSRLFLNKNGMGVEPASVPLDAAFPIVPELAQSFGLMFADFNHDRREDVAIAQRDAGLPNFVLFGRDDPTDGVAFDTREPRIYDDGFANKLGTLLYFGQEAKINARVDDYKTPSHWHDHKFDENLADYNLTGEGAALTAHNRRLPYMEFALSLDNPDDLLALADGDPKKFISPSIWFGEALWRVKFNVPYNGSKEDTLTWQYCAIDAADNKVCVGPFTVKLEIDPANCGDGTVQEWETCDDDSETCIKCEQTCGNGMCEDHEDANNCPEDCGEGPCDHDGACEPPEDANNCPDDCDYDGVCGDGTCQNPPENEQNCPDDCGPCDNDGACEPPENAQNCPNDCDYDGYCGDDHCTNPPENEDNCPDDCLPEPTDGGECGNGVCDDNETPTSCPEDCAVCGDDICSDGEEQTCPEDCDGASASDGQCPDTAGGVDGQCQLDDDGCGCVAEPDSTRGLWASLLLFGVFGVRRFRKRA</sequence>
<evidence type="ECO:0000313" key="4">
    <source>
        <dbReference type="Proteomes" id="UP001139031"/>
    </source>
</evidence>
<organism evidence="3 4">
    <name type="scientific">Nannocystis pusilla</name>
    <dbReference type="NCBI Taxonomy" id="889268"/>
    <lineage>
        <taxon>Bacteria</taxon>
        <taxon>Pseudomonadati</taxon>
        <taxon>Myxococcota</taxon>
        <taxon>Polyangia</taxon>
        <taxon>Nannocystales</taxon>
        <taxon>Nannocystaceae</taxon>
        <taxon>Nannocystis</taxon>
    </lineage>
</organism>
<dbReference type="Pfam" id="PF13517">
    <property type="entry name" value="FG-GAP_3"/>
    <property type="match status" value="2"/>
</dbReference>
<feature type="signal peptide" evidence="2">
    <location>
        <begin position="1"/>
        <end position="33"/>
    </location>
</feature>
<dbReference type="InterPro" id="IPR028994">
    <property type="entry name" value="Integrin_alpha_N"/>
</dbReference>
<comment type="caution">
    <text evidence="3">The sequence shown here is derived from an EMBL/GenBank/DDBJ whole genome shotgun (WGS) entry which is preliminary data.</text>
</comment>
<evidence type="ECO:0000313" key="3">
    <source>
        <dbReference type="EMBL" id="MBZ5714591.1"/>
    </source>
</evidence>
<dbReference type="Proteomes" id="UP001139031">
    <property type="component" value="Unassembled WGS sequence"/>
</dbReference>
<dbReference type="RefSeq" id="WP_224196324.1">
    <property type="nucleotide sequence ID" value="NZ_JAIRAU010000048.1"/>
</dbReference>
<proteinExistence type="predicted"/>
<keyword evidence="4" id="KW-1185">Reference proteome</keyword>
<reference evidence="3" key="1">
    <citation type="submission" date="2021-08" db="EMBL/GenBank/DDBJ databases">
        <authorList>
            <person name="Stevens D.C."/>
        </authorList>
    </citation>
    <scope>NUCLEOTIDE SEQUENCE</scope>
    <source>
        <strain evidence="3">DSM 53165</strain>
    </source>
</reference>
<evidence type="ECO:0000256" key="1">
    <source>
        <dbReference type="ARBA" id="ARBA00022729"/>
    </source>
</evidence>
<dbReference type="PANTHER" id="PTHR44103:SF1">
    <property type="entry name" value="PROPROTEIN CONVERTASE P"/>
    <property type="match status" value="1"/>
</dbReference>
<dbReference type="NCBIfam" id="TIGR03901">
    <property type="entry name" value="MYXO-CTERM"/>
    <property type="match status" value="1"/>
</dbReference>
<accession>A0ABS7U2B9</accession>